<organism evidence="1 2">
    <name type="scientific">Sinanodonta woodiana</name>
    <name type="common">Chinese pond mussel</name>
    <name type="synonym">Anodonta woodiana</name>
    <dbReference type="NCBI Taxonomy" id="1069815"/>
    <lineage>
        <taxon>Eukaryota</taxon>
        <taxon>Metazoa</taxon>
        <taxon>Spiralia</taxon>
        <taxon>Lophotrochozoa</taxon>
        <taxon>Mollusca</taxon>
        <taxon>Bivalvia</taxon>
        <taxon>Autobranchia</taxon>
        <taxon>Heteroconchia</taxon>
        <taxon>Palaeoheterodonta</taxon>
        <taxon>Unionida</taxon>
        <taxon>Unionoidea</taxon>
        <taxon>Unionidae</taxon>
        <taxon>Unioninae</taxon>
        <taxon>Sinanodonta</taxon>
    </lineage>
</organism>
<sequence>MGFMLRSWYRGCDLDIPCPCCRIMAHGPKDCKLVLKNTSNQNANLFAANVKGTNQQEDILPEENGNGQQIDRAVEAVAMAEDGFKTPRKKT</sequence>
<evidence type="ECO:0000313" key="1">
    <source>
        <dbReference type="EMBL" id="KAL3859068.1"/>
    </source>
</evidence>
<evidence type="ECO:0000313" key="2">
    <source>
        <dbReference type="Proteomes" id="UP001634394"/>
    </source>
</evidence>
<dbReference type="EMBL" id="JBJQND010000012">
    <property type="protein sequence ID" value="KAL3859068.1"/>
    <property type="molecule type" value="Genomic_DNA"/>
</dbReference>
<gene>
    <name evidence="1" type="ORF">ACJMK2_009304</name>
</gene>
<keyword evidence="2" id="KW-1185">Reference proteome</keyword>
<accession>A0ABD3VDI3</accession>
<name>A0ABD3VDI3_SINWO</name>
<dbReference type="AlphaFoldDB" id="A0ABD3VDI3"/>
<comment type="caution">
    <text evidence="1">The sequence shown here is derived from an EMBL/GenBank/DDBJ whole genome shotgun (WGS) entry which is preliminary data.</text>
</comment>
<proteinExistence type="predicted"/>
<dbReference type="Proteomes" id="UP001634394">
    <property type="component" value="Unassembled WGS sequence"/>
</dbReference>
<protein>
    <submittedName>
        <fullName evidence="1">Uncharacterized protein</fullName>
    </submittedName>
</protein>
<reference evidence="1 2" key="1">
    <citation type="submission" date="2024-11" db="EMBL/GenBank/DDBJ databases">
        <title>Chromosome-level genome assembly of the freshwater bivalve Anodonta woodiana.</title>
        <authorList>
            <person name="Chen X."/>
        </authorList>
    </citation>
    <scope>NUCLEOTIDE SEQUENCE [LARGE SCALE GENOMIC DNA]</scope>
    <source>
        <strain evidence="1">MN2024</strain>
        <tissue evidence="1">Gills</tissue>
    </source>
</reference>